<dbReference type="AlphaFoldDB" id="A0A5R8K888"/>
<sequence length="235" mass="25576">MSALYSSIFAFLRSSLGRKMIIAVTGLGLAFFVLGHMAGNLLIFLGPEALNAYGHKLKSMGPLLWVARIGLLVMVGLHIYFTIKLTQENRVARGDSGYAVKKPRRSTLASRTMIVSGLILLAFIVFHVLQFTVHAGNEYGTAAYANYDLAGTKVHDVYAMVVHGFSSWLVSGFYILSMALLCLHLSHGVSSVFQSLGLTTQRTWPLFKAVGIGYAMLIFVGNISIPLSVLFGIVK</sequence>
<dbReference type="InterPro" id="IPR011138">
    <property type="entry name" value="Cytochrome_b-558"/>
</dbReference>
<dbReference type="InterPro" id="IPR034804">
    <property type="entry name" value="SQR/QFR_C/D"/>
</dbReference>
<dbReference type="EMBL" id="VAUV01000022">
    <property type="protein sequence ID" value="TLD68558.1"/>
    <property type="molecule type" value="Genomic_DNA"/>
</dbReference>
<protein>
    <submittedName>
        <fullName evidence="2">Succinate dehydrogenase cytochrome b subunit</fullName>
    </submittedName>
</protein>
<feature type="transmembrane region" description="Helical" evidence="1">
    <location>
        <begin position="21"/>
        <end position="45"/>
    </location>
</feature>
<gene>
    <name evidence="2" type="ORF">FEM03_21810</name>
</gene>
<feature type="transmembrane region" description="Helical" evidence="1">
    <location>
        <begin position="65"/>
        <end position="83"/>
    </location>
</feature>
<dbReference type="OrthoDB" id="9802842at2"/>
<dbReference type="SUPFAM" id="SSF81343">
    <property type="entry name" value="Fumarate reductase respiratory complex transmembrane subunits"/>
    <property type="match status" value="1"/>
</dbReference>
<keyword evidence="1" id="KW-1133">Transmembrane helix</keyword>
<reference evidence="2 3" key="1">
    <citation type="submission" date="2019-05" db="EMBL/GenBank/DDBJ databases">
        <title>Verrucobacter flavum gen. nov., sp. nov. a new member of the family Verrucomicrobiaceae.</title>
        <authorList>
            <person name="Szuroczki S."/>
            <person name="Abbaszade G."/>
            <person name="Szabo A."/>
            <person name="Felfoldi T."/>
            <person name="Schumann P."/>
            <person name="Boka K."/>
            <person name="Keki Z."/>
            <person name="Toumi M."/>
            <person name="Toth E."/>
        </authorList>
    </citation>
    <scope>NUCLEOTIDE SEQUENCE [LARGE SCALE GENOMIC DNA]</scope>
    <source>
        <strain evidence="2 3">MG-N-17</strain>
    </source>
</reference>
<evidence type="ECO:0000313" key="3">
    <source>
        <dbReference type="Proteomes" id="UP000306196"/>
    </source>
</evidence>
<keyword evidence="1" id="KW-0812">Transmembrane</keyword>
<keyword evidence="1" id="KW-0472">Membrane</keyword>
<name>A0A5R8K888_9BACT</name>
<evidence type="ECO:0000256" key="1">
    <source>
        <dbReference type="SAM" id="Phobius"/>
    </source>
</evidence>
<dbReference type="CDD" id="cd03498">
    <property type="entry name" value="SQR_TypeB_2_TM"/>
    <property type="match status" value="1"/>
</dbReference>
<evidence type="ECO:0000313" key="2">
    <source>
        <dbReference type="EMBL" id="TLD68558.1"/>
    </source>
</evidence>
<comment type="caution">
    <text evidence="2">The sequence shown here is derived from an EMBL/GenBank/DDBJ whole genome shotgun (WGS) entry which is preliminary data.</text>
</comment>
<feature type="transmembrane region" description="Helical" evidence="1">
    <location>
        <begin position="165"/>
        <end position="185"/>
    </location>
</feature>
<keyword evidence="3" id="KW-1185">Reference proteome</keyword>
<dbReference type="RefSeq" id="WP_138088435.1">
    <property type="nucleotide sequence ID" value="NZ_VAUV01000022.1"/>
</dbReference>
<dbReference type="GO" id="GO:0016020">
    <property type="term" value="C:membrane"/>
    <property type="evidence" value="ECO:0007669"/>
    <property type="project" value="InterPro"/>
</dbReference>
<accession>A0A5R8K888</accession>
<feature type="transmembrane region" description="Helical" evidence="1">
    <location>
        <begin position="108"/>
        <end position="129"/>
    </location>
</feature>
<dbReference type="Proteomes" id="UP000306196">
    <property type="component" value="Unassembled WGS sequence"/>
</dbReference>
<proteinExistence type="predicted"/>
<dbReference type="Gene3D" id="1.20.1300.10">
    <property type="entry name" value="Fumarate reductase/succinate dehydrogenase, transmembrane subunit"/>
    <property type="match status" value="1"/>
</dbReference>
<feature type="transmembrane region" description="Helical" evidence="1">
    <location>
        <begin position="206"/>
        <end position="234"/>
    </location>
</feature>
<dbReference type="NCBIfam" id="TIGR02046">
    <property type="entry name" value="sdhC_b558_fam"/>
    <property type="match status" value="1"/>
</dbReference>
<organism evidence="2 3">
    <name type="scientific">Phragmitibacter flavus</name>
    <dbReference type="NCBI Taxonomy" id="2576071"/>
    <lineage>
        <taxon>Bacteria</taxon>
        <taxon>Pseudomonadati</taxon>
        <taxon>Verrucomicrobiota</taxon>
        <taxon>Verrucomicrobiia</taxon>
        <taxon>Verrucomicrobiales</taxon>
        <taxon>Verrucomicrobiaceae</taxon>
        <taxon>Phragmitibacter</taxon>
    </lineage>
</organism>